<dbReference type="Proteomes" id="UP001164539">
    <property type="component" value="Chromosome 2"/>
</dbReference>
<organism evidence="1 2">
    <name type="scientific">Melia azedarach</name>
    <name type="common">Chinaberry tree</name>
    <dbReference type="NCBI Taxonomy" id="155640"/>
    <lineage>
        <taxon>Eukaryota</taxon>
        <taxon>Viridiplantae</taxon>
        <taxon>Streptophyta</taxon>
        <taxon>Embryophyta</taxon>
        <taxon>Tracheophyta</taxon>
        <taxon>Spermatophyta</taxon>
        <taxon>Magnoliopsida</taxon>
        <taxon>eudicotyledons</taxon>
        <taxon>Gunneridae</taxon>
        <taxon>Pentapetalae</taxon>
        <taxon>rosids</taxon>
        <taxon>malvids</taxon>
        <taxon>Sapindales</taxon>
        <taxon>Meliaceae</taxon>
        <taxon>Melia</taxon>
    </lineage>
</organism>
<comment type="caution">
    <text evidence="1">The sequence shown here is derived from an EMBL/GenBank/DDBJ whole genome shotgun (WGS) entry which is preliminary data.</text>
</comment>
<dbReference type="EMBL" id="CM051395">
    <property type="protein sequence ID" value="KAJ4725923.1"/>
    <property type="molecule type" value="Genomic_DNA"/>
</dbReference>
<gene>
    <name evidence="1" type="ORF">OWV82_004721</name>
</gene>
<name>A0ACC1YS23_MELAZ</name>
<keyword evidence="2" id="KW-1185">Reference proteome</keyword>
<accession>A0ACC1YS23</accession>
<proteinExistence type="predicted"/>
<sequence length="156" mass="18092">MNLTHHSTLATISSRRFDTTSTRRFTSRHSVNPWHPFLLFRYPLLPMKTTSIGHFLVSDPAKFRCPFVAPPTPSQSALVASPMIWSFFRRFKCYRRHHWIWPLFPAACPLVSISGRLSCGLCFQQYCLIIHRFRLIPLILDILSIVFISVSAINFL</sequence>
<protein>
    <submittedName>
        <fullName evidence="1">Uncharacterized protein</fullName>
    </submittedName>
</protein>
<evidence type="ECO:0000313" key="1">
    <source>
        <dbReference type="EMBL" id="KAJ4725923.1"/>
    </source>
</evidence>
<evidence type="ECO:0000313" key="2">
    <source>
        <dbReference type="Proteomes" id="UP001164539"/>
    </source>
</evidence>
<reference evidence="1 2" key="1">
    <citation type="journal article" date="2023" name="Science">
        <title>Complex scaffold remodeling in plant triterpene biosynthesis.</title>
        <authorList>
            <person name="De La Pena R."/>
            <person name="Hodgson H."/>
            <person name="Liu J.C."/>
            <person name="Stephenson M.J."/>
            <person name="Martin A.C."/>
            <person name="Owen C."/>
            <person name="Harkess A."/>
            <person name="Leebens-Mack J."/>
            <person name="Jimenez L.E."/>
            <person name="Osbourn A."/>
            <person name="Sattely E.S."/>
        </authorList>
    </citation>
    <scope>NUCLEOTIDE SEQUENCE [LARGE SCALE GENOMIC DNA]</scope>
    <source>
        <strain evidence="2">cv. JPN11</strain>
        <tissue evidence="1">Leaf</tissue>
    </source>
</reference>